<dbReference type="EMBL" id="MLJW01006433">
    <property type="protein sequence ID" value="OIQ66678.1"/>
    <property type="molecule type" value="Genomic_DNA"/>
</dbReference>
<protein>
    <submittedName>
        <fullName evidence="1">Uncharacterized protein</fullName>
    </submittedName>
</protein>
<sequence>MQDQPSGLFLDLGDGRARLHGGGGQSLADEVKRNHVRSLGERRLDRGRIAIAHRRHDVVGRLRPHQRRARFGRGDGIDDRRQHLVFDRDGFSRALRGNTRFRHHRRHRFTGKTHDLMRQQPSRRHRHRLAIGARENQQCREGADVVGDQIRAGVDGLDIRRRGGGPGVDGDDFGVGMRRTQHMQPQRAVFRLVVDELTLPGEEPLVLKALDRLARAETHIAGKNVHKLVLRVSCWIGRCSSR</sequence>
<organism evidence="1">
    <name type="scientific">mine drainage metagenome</name>
    <dbReference type="NCBI Taxonomy" id="410659"/>
    <lineage>
        <taxon>unclassified sequences</taxon>
        <taxon>metagenomes</taxon>
        <taxon>ecological metagenomes</taxon>
    </lineage>
</organism>
<comment type="caution">
    <text evidence="1">The sequence shown here is derived from an EMBL/GenBank/DDBJ whole genome shotgun (WGS) entry which is preliminary data.</text>
</comment>
<name>A0A1J5P648_9ZZZZ</name>
<dbReference type="AlphaFoldDB" id="A0A1J5P648"/>
<proteinExistence type="predicted"/>
<accession>A0A1J5P648</accession>
<evidence type="ECO:0000313" key="1">
    <source>
        <dbReference type="EMBL" id="OIQ66678.1"/>
    </source>
</evidence>
<reference evidence="1" key="1">
    <citation type="submission" date="2016-10" db="EMBL/GenBank/DDBJ databases">
        <title>Sequence of Gallionella enrichment culture.</title>
        <authorList>
            <person name="Poehlein A."/>
            <person name="Muehling M."/>
            <person name="Daniel R."/>
        </authorList>
    </citation>
    <scope>NUCLEOTIDE SEQUENCE</scope>
</reference>
<gene>
    <name evidence="1" type="ORF">GALL_517500</name>
</gene>